<evidence type="ECO:0000313" key="8">
    <source>
        <dbReference type="Proteomes" id="UP001174909"/>
    </source>
</evidence>
<organism evidence="7 8">
    <name type="scientific">Geodia barretti</name>
    <name type="common">Barrett's horny sponge</name>
    <dbReference type="NCBI Taxonomy" id="519541"/>
    <lineage>
        <taxon>Eukaryota</taxon>
        <taxon>Metazoa</taxon>
        <taxon>Porifera</taxon>
        <taxon>Demospongiae</taxon>
        <taxon>Heteroscleromorpha</taxon>
        <taxon>Tetractinellida</taxon>
        <taxon>Astrophorina</taxon>
        <taxon>Geodiidae</taxon>
        <taxon>Geodia</taxon>
    </lineage>
</organism>
<dbReference type="SUPFAM" id="SSF51735">
    <property type="entry name" value="NAD(P)-binding Rossmann-fold domains"/>
    <property type="match status" value="1"/>
</dbReference>
<dbReference type="InterPro" id="IPR028161">
    <property type="entry name" value="Met8-like"/>
</dbReference>
<evidence type="ECO:0000256" key="6">
    <source>
        <dbReference type="ARBA" id="ARBA00047561"/>
    </source>
</evidence>
<dbReference type="AlphaFoldDB" id="A0AA35W712"/>
<dbReference type="InterPro" id="IPR006367">
    <property type="entry name" value="Sirohaem_synthase_N"/>
</dbReference>
<dbReference type="Pfam" id="PF13241">
    <property type="entry name" value="NAD_binding_7"/>
    <property type="match status" value="1"/>
</dbReference>
<reference evidence="7" key="1">
    <citation type="submission" date="2023-03" db="EMBL/GenBank/DDBJ databases">
        <authorList>
            <person name="Steffen K."/>
            <person name="Cardenas P."/>
        </authorList>
    </citation>
    <scope>NUCLEOTIDE SEQUENCE</scope>
</reference>
<gene>
    <name evidence="7" type="ORF">GBAR_LOCUS2579</name>
</gene>
<dbReference type="PANTHER" id="PTHR35330">
    <property type="entry name" value="SIROHEME BIOSYNTHESIS PROTEIN MET8"/>
    <property type="match status" value="1"/>
</dbReference>
<keyword evidence="3" id="KW-0560">Oxidoreductase</keyword>
<keyword evidence="5" id="KW-0627">Porphyrin biosynthesis</keyword>
<evidence type="ECO:0000313" key="7">
    <source>
        <dbReference type="EMBL" id="CAI7998959.1"/>
    </source>
</evidence>
<dbReference type="GO" id="GO:0043115">
    <property type="term" value="F:precorrin-2 dehydrogenase activity"/>
    <property type="evidence" value="ECO:0007669"/>
    <property type="project" value="UniProtKB-EC"/>
</dbReference>
<evidence type="ECO:0000256" key="3">
    <source>
        <dbReference type="ARBA" id="ARBA00023002"/>
    </source>
</evidence>
<dbReference type="EMBL" id="CASHTH010000354">
    <property type="protein sequence ID" value="CAI7998959.1"/>
    <property type="molecule type" value="Genomic_DNA"/>
</dbReference>
<protein>
    <recommendedName>
        <fullName evidence="2">precorrin-2 dehydrogenase</fullName>
        <ecNumber evidence="2">1.3.1.76</ecNumber>
    </recommendedName>
</protein>
<comment type="catalytic activity">
    <reaction evidence="6">
        <text>precorrin-2 + NAD(+) = sirohydrochlorin + NADH + 2 H(+)</text>
        <dbReference type="Rhea" id="RHEA:15613"/>
        <dbReference type="ChEBI" id="CHEBI:15378"/>
        <dbReference type="ChEBI" id="CHEBI:57540"/>
        <dbReference type="ChEBI" id="CHEBI:57945"/>
        <dbReference type="ChEBI" id="CHEBI:58351"/>
        <dbReference type="ChEBI" id="CHEBI:58827"/>
        <dbReference type="EC" id="1.3.1.76"/>
    </reaction>
</comment>
<dbReference type="SUPFAM" id="SSF75615">
    <property type="entry name" value="Siroheme synthase middle domains-like"/>
    <property type="match status" value="1"/>
</dbReference>
<comment type="caution">
    <text evidence="7">The sequence shown here is derived from an EMBL/GenBank/DDBJ whole genome shotgun (WGS) entry which is preliminary data.</text>
</comment>
<dbReference type="Gene3D" id="3.40.50.720">
    <property type="entry name" value="NAD(P)-binding Rossmann-like Domain"/>
    <property type="match status" value="1"/>
</dbReference>
<dbReference type="NCBIfam" id="TIGR01470">
    <property type="entry name" value="cysG_Nterm"/>
    <property type="match status" value="1"/>
</dbReference>
<proteinExistence type="predicted"/>
<dbReference type="GO" id="GO:0004325">
    <property type="term" value="F:ferrochelatase activity"/>
    <property type="evidence" value="ECO:0007669"/>
    <property type="project" value="InterPro"/>
</dbReference>
<dbReference type="Gene3D" id="3.30.160.110">
    <property type="entry name" value="Siroheme synthase, domain 2"/>
    <property type="match status" value="1"/>
</dbReference>
<evidence type="ECO:0000256" key="5">
    <source>
        <dbReference type="ARBA" id="ARBA00023244"/>
    </source>
</evidence>
<dbReference type="Proteomes" id="UP001174909">
    <property type="component" value="Unassembled WGS sequence"/>
</dbReference>
<evidence type="ECO:0000256" key="1">
    <source>
        <dbReference type="ARBA" id="ARBA00005010"/>
    </source>
</evidence>
<dbReference type="InterPro" id="IPR036291">
    <property type="entry name" value="NAD(P)-bd_dom_sf"/>
</dbReference>
<accession>A0AA35W712</accession>
<comment type="pathway">
    <text evidence="1">Porphyrin-containing compound metabolism; siroheme biosynthesis; sirohydrochlorin from precorrin-2: step 1/1.</text>
</comment>
<sequence>MPAYYPAFIDVKNRCCVVIGGGNIGEEKVVKLLDCDASVVVISPEVNEGVSSLANDDRIVWHKREYQAGDLEDAFIAIAATDDNKVNRAIAAEAKERNVLLNVVDVTHLCTFIAPSVAIRGDVTVAASTGGASPALARKFRELLDGSPIESSHPLMDYAELTPLLADVRSEIRSKGITLATDHWQACITDNLLETVLDGRYGEARSTLLDDLMKGVGCECESGVCKMWEEKKALAYSKAGASS</sequence>
<evidence type="ECO:0000256" key="2">
    <source>
        <dbReference type="ARBA" id="ARBA00012400"/>
    </source>
</evidence>
<dbReference type="GO" id="GO:0019354">
    <property type="term" value="P:siroheme biosynthetic process"/>
    <property type="evidence" value="ECO:0007669"/>
    <property type="project" value="InterPro"/>
</dbReference>
<keyword evidence="8" id="KW-1185">Reference proteome</keyword>
<evidence type="ECO:0000256" key="4">
    <source>
        <dbReference type="ARBA" id="ARBA00023027"/>
    </source>
</evidence>
<dbReference type="EC" id="1.3.1.76" evidence="2"/>
<keyword evidence="4" id="KW-0520">NAD</keyword>
<dbReference type="PANTHER" id="PTHR35330:SF1">
    <property type="entry name" value="SIROHEME BIOSYNTHESIS PROTEIN MET8"/>
    <property type="match status" value="1"/>
</dbReference>
<name>A0AA35W712_GEOBA</name>